<gene>
    <name evidence="1" type="ORF">DPEC_G00169870</name>
</gene>
<dbReference type="EMBL" id="CM055741">
    <property type="protein sequence ID" value="KAJ8001474.1"/>
    <property type="molecule type" value="Genomic_DNA"/>
</dbReference>
<proteinExistence type="predicted"/>
<dbReference type="Proteomes" id="UP001157502">
    <property type="component" value="Chromosome 14"/>
</dbReference>
<reference evidence="1" key="1">
    <citation type="submission" date="2021-05" db="EMBL/GenBank/DDBJ databases">
        <authorList>
            <person name="Pan Q."/>
            <person name="Jouanno E."/>
            <person name="Zahm M."/>
            <person name="Klopp C."/>
            <person name="Cabau C."/>
            <person name="Louis A."/>
            <person name="Berthelot C."/>
            <person name="Parey E."/>
            <person name="Roest Crollius H."/>
            <person name="Montfort J."/>
            <person name="Robinson-Rechavi M."/>
            <person name="Bouchez O."/>
            <person name="Lampietro C."/>
            <person name="Lopez Roques C."/>
            <person name="Donnadieu C."/>
            <person name="Postlethwait J."/>
            <person name="Bobe J."/>
            <person name="Dillon D."/>
            <person name="Chandos A."/>
            <person name="von Hippel F."/>
            <person name="Guiguen Y."/>
        </authorList>
    </citation>
    <scope>NUCLEOTIDE SEQUENCE</scope>
    <source>
        <strain evidence="1">YG-Jan2019</strain>
    </source>
</reference>
<name>A0ACC2GCR7_DALPE</name>
<protein>
    <submittedName>
        <fullName evidence="1">Uncharacterized protein</fullName>
    </submittedName>
</protein>
<keyword evidence="2" id="KW-1185">Reference proteome</keyword>
<organism evidence="1 2">
    <name type="scientific">Dallia pectoralis</name>
    <name type="common">Alaska blackfish</name>
    <dbReference type="NCBI Taxonomy" id="75939"/>
    <lineage>
        <taxon>Eukaryota</taxon>
        <taxon>Metazoa</taxon>
        <taxon>Chordata</taxon>
        <taxon>Craniata</taxon>
        <taxon>Vertebrata</taxon>
        <taxon>Euteleostomi</taxon>
        <taxon>Actinopterygii</taxon>
        <taxon>Neopterygii</taxon>
        <taxon>Teleostei</taxon>
        <taxon>Protacanthopterygii</taxon>
        <taxon>Esociformes</taxon>
        <taxon>Umbridae</taxon>
        <taxon>Dallia</taxon>
    </lineage>
</organism>
<evidence type="ECO:0000313" key="1">
    <source>
        <dbReference type="EMBL" id="KAJ8001474.1"/>
    </source>
</evidence>
<sequence>MKIRQIVSCLLLALWFVEIAVGETGIVGGQVHIKCSHNWEWSNNKYFCKRTCSGQNILVQTLSDRNYIERGRYRLHDYRNGDVTVTIKNLQKSDSGTYWCGMERFGLDSYQEVHISVSDAPSTTKLSPVTFTSTVSSTLPNISGTFPKLLTTIQTLDIITEINRSSTAGLMVWTSVGVVVMNRSKTSPVTMTTTPILVHIIRLVASPLVGSAGRGGV</sequence>
<comment type="caution">
    <text evidence="1">The sequence shown here is derived from an EMBL/GenBank/DDBJ whole genome shotgun (WGS) entry which is preliminary data.</text>
</comment>
<evidence type="ECO:0000313" key="2">
    <source>
        <dbReference type="Proteomes" id="UP001157502"/>
    </source>
</evidence>
<accession>A0ACC2GCR7</accession>